<dbReference type="RefSeq" id="WP_179241342.1">
    <property type="nucleotide sequence ID" value="NZ_CP058595.1"/>
</dbReference>
<accession>A0A7H9ANM5</accession>
<dbReference type="InterPro" id="IPR003779">
    <property type="entry name" value="CMD-like"/>
</dbReference>
<proteinExistence type="predicted"/>
<dbReference type="SUPFAM" id="SSF69118">
    <property type="entry name" value="AhpD-like"/>
    <property type="match status" value="1"/>
</dbReference>
<evidence type="ECO:0000259" key="1">
    <source>
        <dbReference type="Pfam" id="PF02627"/>
    </source>
</evidence>
<evidence type="ECO:0000313" key="2">
    <source>
        <dbReference type="EMBL" id="QLG45052.1"/>
    </source>
</evidence>
<dbReference type="KEGG" id="cagg:HYG79_06705"/>
<organism evidence="2 3">
    <name type="scientific">Costertonia aggregata</name>
    <dbReference type="NCBI Taxonomy" id="343403"/>
    <lineage>
        <taxon>Bacteria</taxon>
        <taxon>Pseudomonadati</taxon>
        <taxon>Bacteroidota</taxon>
        <taxon>Flavobacteriia</taxon>
        <taxon>Flavobacteriales</taxon>
        <taxon>Flavobacteriaceae</taxon>
        <taxon>Costertonia</taxon>
    </lineage>
</organism>
<dbReference type="PANTHER" id="PTHR35446">
    <property type="entry name" value="SI:CH211-175M2.5"/>
    <property type="match status" value="1"/>
</dbReference>
<dbReference type="Pfam" id="PF02627">
    <property type="entry name" value="CMD"/>
    <property type="match status" value="1"/>
</dbReference>
<keyword evidence="3" id="KW-1185">Reference proteome</keyword>
<protein>
    <submittedName>
        <fullName evidence="2">Carboxymuconolactone decarboxylase family protein</fullName>
    </submittedName>
</protein>
<dbReference type="Proteomes" id="UP000509302">
    <property type="component" value="Chromosome"/>
</dbReference>
<dbReference type="EMBL" id="CP058595">
    <property type="protein sequence ID" value="QLG45052.1"/>
    <property type="molecule type" value="Genomic_DNA"/>
</dbReference>
<dbReference type="InterPro" id="IPR029032">
    <property type="entry name" value="AhpD-like"/>
</dbReference>
<name>A0A7H9ANM5_9FLAO</name>
<gene>
    <name evidence="2" type="ORF">HYG79_06705</name>
</gene>
<reference evidence="2 3" key="1">
    <citation type="journal article" date="2006" name="Int. J. Syst. Evol. Microbiol.">
        <title>Costertonia aggregata gen. nov., sp. nov., a mesophilic marine bacterium of the family Flavobacteriaceae, isolated from a mature biofilm.</title>
        <authorList>
            <person name="Kwon K.K."/>
            <person name="Lee Y.K."/>
            <person name="Lee H.K."/>
        </authorList>
    </citation>
    <scope>NUCLEOTIDE SEQUENCE [LARGE SCALE GENOMIC DNA]</scope>
    <source>
        <strain evidence="2 3">KCCM 42265</strain>
    </source>
</reference>
<dbReference type="AlphaFoldDB" id="A0A7H9ANM5"/>
<feature type="domain" description="Carboxymuconolactone decarboxylase-like" evidence="1">
    <location>
        <begin position="46"/>
        <end position="122"/>
    </location>
</feature>
<evidence type="ECO:0000313" key="3">
    <source>
        <dbReference type="Proteomes" id="UP000509302"/>
    </source>
</evidence>
<sequence>MMSRIAPILDYETSELAPLFEQAEKWMGFQPNDGLIMAHKPNLLISFFTLAKAVYDEGYVNSGLKRMIGHVASLSAGCEYCSAHTAYSAGKHGVSEEKMKSIWNFQTSPLFSDKEKAALNLALKSSIVPNQVSDEDFDELKKHFCDAAIVEIMGVISLFGFLNRWNSTFKTELEILPKKAYESIKTTENA</sequence>
<dbReference type="Gene3D" id="1.20.1290.10">
    <property type="entry name" value="AhpD-like"/>
    <property type="match status" value="1"/>
</dbReference>
<dbReference type="GO" id="GO:0051920">
    <property type="term" value="F:peroxiredoxin activity"/>
    <property type="evidence" value="ECO:0007669"/>
    <property type="project" value="InterPro"/>
</dbReference>
<dbReference type="PANTHER" id="PTHR35446:SF2">
    <property type="entry name" value="CARBOXYMUCONOLACTONE DECARBOXYLASE-LIKE DOMAIN-CONTAINING PROTEIN"/>
    <property type="match status" value="1"/>
</dbReference>